<evidence type="ECO:0000256" key="1">
    <source>
        <dbReference type="SAM" id="MobiDB-lite"/>
    </source>
</evidence>
<dbReference type="AlphaFoldDB" id="A0A8H3C8I1"/>
<dbReference type="Proteomes" id="UP000663888">
    <property type="component" value="Unassembled WGS sequence"/>
</dbReference>
<accession>A0A8H3C8I1</accession>
<feature type="compositionally biased region" description="Polar residues" evidence="1">
    <location>
        <begin position="358"/>
        <end position="369"/>
    </location>
</feature>
<protein>
    <submittedName>
        <fullName evidence="2">Uncharacterized protein</fullName>
    </submittedName>
</protein>
<organism evidence="2 3">
    <name type="scientific">Rhizoctonia solani</name>
    <dbReference type="NCBI Taxonomy" id="456999"/>
    <lineage>
        <taxon>Eukaryota</taxon>
        <taxon>Fungi</taxon>
        <taxon>Dikarya</taxon>
        <taxon>Basidiomycota</taxon>
        <taxon>Agaricomycotina</taxon>
        <taxon>Agaricomycetes</taxon>
        <taxon>Cantharellales</taxon>
        <taxon>Ceratobasidiaceae</taxon>
        <taxon>Rhizoctonia</taxon>
    </lineage>
</organism>
<evidence type="ECO:0000313" key="3">
    <source>
        <dbReference type="Proteomes" id="UP000663888"/>
    </source>
</evidence>
<reference evidence="2" key="1">
    <citation type="submission" date="2021-01" db="EMBL/GenBank/DDBJ databases">
        <authorList>
            <person name="Kaushik A."/>
        </authorList>
    </citation>
    <scope>NUCLEOTIDE SEQUENCE</scope>
    <source>
        <strain evidence="2">AG4-R118</strain>
    </source>
</reference>
<feature type="region of interest" description="Disordered" evidence="1">
    <location>
        <begin position="358"/>
        <end position="380"/>
    </location>
</feature>
<feature type="region of interest" description="Disordered" evidence="1">
    <location>
        <begin position="1"/>
        <end position="43"/>
    </location>
</feature>
<sequence length="380" mass="43469">MPPSPRKRFRRSPTPVFESESEFGSDSELTSSSRDHSPASRSRSLQSIPILPATKGFLALPPELTYQILSHFKEIRTEHILGCTNYINDSIPEDLSARFKALRALSQLSRLSRSIFLPLLWERFQVCLACDSDWRWEWHNSIGKAMERKCKGLLESGYIWSYVKIVTVPICWPLWTRNFEALSSFAQLLEMLPNVHTLEVLRTGSLIPQSLEACFRGKIFPSIQKVVLPTRAHEILRCCSKVRDVTCNEGDGGPLVSALVHTGRSNIEILRGVMVRPTFMKRLGKVKPSLKCIRINGKNKDLTEDVFSALLVFRSLRTIEIECFENKKIELEVKYASEVLRKCAEHTEVTKSWNLRRTTKNARPSNPRSINPEPRSTLFR</sequence>
<proteinExistence type="predicted"/>
<dbReference type="EMBL" id="CAJMWX010001238">
    <property type="protein sequence ID" value="CAE6476607.1"/>
    <property type="molecule type" value="Genomic_DNA"/>
</dbReference>
<evidence type="ECO:0000313" key="2">
    <source>
        <dbReference type="EMBL" id="CAE6476607.1"/>
    </source>
</evidence>
<gene>
    <name evidence="2" type="ORF">RDB_LOCUS117147</name>
</gene>
<name>A0A8H3C8I1_9AGAM</name>
<comment type="caution">
    <text evidence="2">The sequence shown here is derived from an EMBL/GenBank/DDBJ whole genome shotgun (WGS) entry which is preliminary data.</text>
</comment>
<feature type="compositionally biased region" description="Basic residues" evidence="1">
    <location>
        <begin position="1"/>
        <end position="11"/>
    </location>
</feature>